<dbReference type="PROSITE" id="PS51892">
    <property type="entry name" value="SUBTILASE"/>
    <property type="match status" value="1"/>
</dbReference>
<keyword evidence="5 6" id="KW-0720">Serine protease</keyword>
<keyword evidence="10" id="KW-1185">Reference proteome</keyword>
<dbReference type="PANTHER" id="PTHR43399">
    <property type="entry name" value="SUBTILISIN-RELATED"/>
    <property type="match status" value="1"/>
</dbReference>
<evidence type="ECO:0000256" key="3">
    <source>
        <dbReference type="ARBA" id="ARBA00022729"/>
    </source>
</evidence>
<dbReference type="SUPFAM" id="SSF52743">
    <property type="entry name" value="Subtilisin-like"/>
    <property type="match status" value="1"/>
</dbReference>
<feature type="active site" description="Charge relay system" evidence="6">
    <location>
        <position position="220"/>
    </location>
</feature>
<dbReference type="Pfam" id="PF00082">
    <property type="entry name" value="Peptidase_S8"/>
    <property type="match status" value="1"/>
</dbReference>
<dbReference type="PROSITE" id="PS00138">
    <property type="entry name" value="SUBTILASE_SER"/>
    <property type="match status" value="1"/>
</dbReference>
<evidence type="ECO:0000256" key="6">
    <source>
        <dbReference type="PROSITE-ProRule" id="PRU01240"/>
    </source>
</evidence>
<name>A0ABU9N9D9_9FLAO</name>
<evidence type="ECO:0000256" key="2">
    <source>
        <dbReference type="ARBA" id="ARBA00022670"/>
    </source>
</evidence>
<dbReference type="InterPro" id="IPR000209">
    <property type="entry name" value="Peptidase_S8/S53_dom"/>
</dbReference>
<dbReference type="Gene3D" id="3.40.50.200">
    <property type="entry name" value="Peptidase S8/S53 domain"/>
    <property type="match status" value="1"/>
</dbReference>
<dbReference type="InterPro" id="IPR017317">
    <property type="entry name" value="Pept_S8_subtilisin_bacteroid-2"/>
</dbReference>
<evidence type="ECO:0000313" key="10">
    <source>
        <dbReference type="Proteomes" id="UP001460072"/>
    </source>
</evidence>
<dbReference type="RefSeq" id="WP_342697118.1">
    <property type="nucleotide sequence ID" value="NZ_JBCGDO010000036.1"/>
</dbReference>
<evidence type="ECO:0000256" key="1">
    <source>
        <dbReference type="ARBA" id="ARBA00011073"/>
    </source>
</evidence>
<dbReference type="InterPro" id="IPR026444">
    <property type="entry name" value="Secre_tail"/>
</dbReference>
<dbReference type="PRINTS" id="PR00723">
    <property type="entry name" value="SUBTILISIN"/>
</dbReference>
<evidence type="ECO:0000313" key="9">
    <source>
        <dbReference type="EMBL" id="MEM0543951.1"/>
    </source>
</evidence>
<evidence type="ECO:0000256" key="4">
    <source>
        <dbReference type="ARBA" id="ARBA00022801"/>
    </source>
</evidence>
<proteinExistence type="inferred from homology"/>
<dbReference type="InterPro" id="IPR036852">
    <property type="entry name" value="Peptidase_S8/S53_dom_sf"/>
</dbReference>
<feature type="domain" description="Peptidase S8/S53" evidence="7">
    <location>
        <begin position="171"/>
        <end position="444"/>
    </location>
</feature>
<accession>A0ABU9N9D9</accession>
<sequence length="540" mass="59213">MKKIYCVLFFLVYVLGFSQEDAWVYFKDKPNAQYYFENPLQMLSQRSLDRRSNQNIALDSKDVPIYQPYINQISASPGIMVKAKSKWLNAVHIRGSVSNIQNLQSLSFVDSIQFANRTLNVSGKRNNSAGANKVTIQNKNLEVATTFAYGNSSNQVEMVNAHLLHQSNNTGTGKIIAVFDSGFSAVNAITPFQRMFNNQFYLGGYNFVAGSTNVFSTHNHGTMTLSCMTGYVDGQLVGTAPDASYYLFITEDIFEENPVEESYWVEAAEMADSLGVDIISTSLGYFGYDNPNYSYTYQDMTGNTAFASKGANIAFSKGMIVVASAGNSGNSSTPNVGVPAEATNVLAVGAVKFDETYATFSSIGPSFDGRVKPDVMAKGQSTTISDTNGNIVTASGTSFSCPIIAGAIASFWQAIPWASNQQVVDLVKQSSDRFSNPNNQFGYGIPDFQLALNMAQLIVQENDIENFSVFPNPVKNTFSISFPNYTEIAQLLIYNNLGQKVLEKNIYSNDIVSLEGFSSGIYFYKIKTNLLLQSGKLIKN</sequence>
<feature type="domain" description="Secretion system C-terminal sorting" evidence="8">
    <location>
        <begin position="469"/>
        <end position="530"/>
    </location>
</feature>
<dbReference type="InterPro" id="IPR015500">
    <property type="entry name" value="Peptidase_S8_subtilisin-rel"/>
</dbReference>
<evidence type="ECO:0000259" key="7">
    <source>
        <dbReference type="Pfam" id="PF00082"/>
    </source>
</evidence>
<dbReference type="PIRSF" id="PIRSF037903">
    <property type="entry name" value="Subtilisin_rel_GFO_2223"/>
    <property type="match status" value="1"/>
</dbReference>
<dbReference type="Proteomes" id="UP001460072">
    <property type="component" value="Unassembled WGS sequence"/>
</dbReference>
<dbReference type="Pfam" id="PF18962">
    <property type="entry name" value="Por_Secre_tail"/>
    <property type="match status" value="1"/>
</dbReference>
<feature type="active site" description="Charge relay system" evidence="6">
    <location>
        <position position="398"/>
    </location>
</feature>
<dbReference type="NCBIfam" id="TIGR04183">
    <property type="entry name" value="Por_Secre_tail"/>
    <property type="match status" value="1"/>
</dbReference>
<comment type="caution">
    <text evidence="9">The sequence shown here is derived from an EMBL/GenBank/DDBJ whole genome shotgun (WGS) entry which is preliminary data.</text>
</comment>
<keyword evidence="4 6" id="KW-0378">Hydrolase</keyword>
<dbReference type="CDD" id="cd07493">
    <property type="entry name" value="Peptidases_S8_9"/>
    <property type="match status" value="1"/>
</dbReference>
<evidence type="ECO:0000256" key="5">
    <source>
        <dbReference type="ARBA" id="ARBA00022825"/>
    </source>
</evidence>
<keyword evidence="2 6" id="KW-0645">Protease</keyword>
<reference evidence="9 10" key="1">
    <citation type="submission" date="2024-03" db="EMBL/GenBank/DDBJ databases">
        <title>Two novel species of the genus Flavobacterium exhibiting potentially degradation of complex polysaccharides.</title>
        <authorList>
            <person name="Lian X."/>
        </authorList>
    </citation>
    <scope>NUCLEOTIDE SEQUENCE [LARGE SCALE GENOMIC DNA]</scope>
    <source>
        <strain evidence="10">j3</strain>
    </source>
</reference>
<keyword evidence="3" id="KW-0732">Signal</keyword>
<evidence type="ECO:0000259" key="8">
    <source>
        <dbReference type="Pfam" id="PF18962"/>
    </source>
</evidence>
<organism evidence="9 10">
    <name type="scientific">Flavobacterium aureirubrum</name>
    <dbReference type="NCBI Taxonomy" id="3133147"/>
    <lineage>
        <taxon>Bacteria</taxon>
        <taxon>Pseudomonadati</taxon>
        <taxon>Bacteroidota</taxon>
        <taxon>Flavobacteriia</taxon>
        <taxon>Flavobacteriales</taxon>
        <taxon>Flavobacteriaceae</taxon>
        <taxon>Flavobacterium</taxon>
    </lineage>
</organism>
<gene>
    <name evidence="9" type="ORF">WFZ85_15195</name>
</gene>
<dbReference type="PANTHER" id="PTHR43399:SF4">
    <property type="entry name" value="CELL WALL-ASSOCIATED PROTEASE"/>
    <property type="match status" value="1"/>
</dbReference>
<dbReference type="EMBL" id="JBCGDO010000036">
    <property type="protein sequence ID" value="MEM0543951.1"/>
    <property type="molecule type" value="Genomic_DNA"/>
</dbReference>
<feature type="active site" description="Charge relay system" evidence="6">
    <location>
        <position position="180"/>
    </location>
</feature>
<dbReference type="InterPro" id="IPR023828">
    <property type="entry name" value="Peptidase_S8_Ser-AS"/>
</dbReference>
<comment type="similarity">
    <text evidence="1 6">Belongs to the peptidase S8 family.</text>
</comment>
<protein>
    <submittedName>
        <fullName evidence="9">S8 family serine peptidase</fullName>
    </submittedName>
</protein>
<dbReference type="InterPro" id="IPR051048">
    <property type="entry name" value="Peptidase_S8/S53_subtilisin"/>
</dbReference>